<gene>
    <name evidence="2" type="ORF">COU31_01445</name>
</gene>
<dbReference type="PANTHER" id="PTHR34293:SF1">
    <property type="entry name" value="HTH-TYPE TRANSCRIPTIONAL REGULATOR TRMBL2"/>
    <property type="match status" value="1"/>
</dbReference>
<dbReference type="Pfam" id="PF01978">
    <property type="entry name" value="TrmB"/>
    <property type="match status" value="1"/>
</dbReference>
<reference evidence="3" key="1">
    <citation type="submission" date="2017-09" db="EMBL/GenBank/DDBJ databases">
        <title>Depth-based differentiation of microbial function through sediment-hosted aquifers and enrichment of novel symbionts in the deep terrestrial subsurface.</title>
        <authorList>
            <person name="Probst A.J."/>
            <person name="Ladd B."/>
            <person name="Jarett J.K."/>
            <person name="Geller-Mcgrath D.E."/>
            <person name="Sieber C.M.K."/>
            <person name="Emerson J.B."/>
            <person name="Anantharaman K."/>
            <person name="Thomas B.C."/>
            <person name="Malmstrom R."/>
            <person name="Stieglmeier M."/>
            <person name="Klingl A."/>
            <person name="Woyke T."/>
            <person name="Ryan C.M."/>
            <person name="Banfield J.F."/>
        </authorList>
    </citation>
    <scope>NUCLEOTIDE SEQUENCE [LARGE SCALE GENOMIC DNA]</scope>
</reference>
<evidence type="ECO:0000313" key="3">
    <source>
        <dbReference type="Proteomes" id="UP000231183"/>
    </source>
</evidence>
<dbReference type="Proteomes" id="UP000231183">
    <property type="component" value="Unassembled WGS sequence"/>
</dbReference>
<organism evidence="2 3">
    <name type="scientific">Candidatus Magasanikbacteria bacterium CG10_big_fil_rev_8_21_14_0_10_40_10</name>
    <dbReference type="NCBI Taxonomy" id="1974648"/>
    <lineage>
        <taxon>Bacteria</taxon>
        <taxon>Candidatus Magasanikiibacteriota</taxon>
    </lineage>
</organism>
<dbReference type="Gene3D" id="1.10.10.10">
    <property type="entry name" value="Winged helix-like DNA-binding domain superfamily/Winged helix DNA-binding domain"/>
    <property type="match status" value="1"/>
</dbReference>
<dbReference type="SUPFAM" id="SSF46785">
    <property type="entry name" value="Winged helix' DNA-binding domain"/>
    <property type="match status" value="1"/>
</dbReference>
<dbReference type="InterPro" id="IPR036390">
    <property type="entry name" value="WH_DNA-bd_sf"/>
</dbReference>
<protein>
    <recommendedName>
        <fullName evidence="1">Transcription regulator TrmB N-terminal domain-containing protein</fullName>
    </recommendedName>
</protein>
<dbReference type="InterPro" id="IPR002831">
    <property type="entry name" value="Tscrpt_reg_TrmB_N"/>
</dbReference>
<accession>A0A2M6W4M6</accession>
<dbReference type="EMBL" id="PFBX01000013">
    <property type="protein sequence ID" value="PIT87690.1"/>
    <property type="molecule type" value="Genomic_DNA"/>
</dbReference>
<evidence type="ECO:0000313" key="2">
    <source>
        <dbReference type="EMBL" id="PIT87690.1"/>
    </source>
</evidence>
<proteinExistence type="predicted"/>
<dbReference type="AlphaFoldDB" id="A0A2M6W4M6"/>
<dbReference type="InterPro" id="IPR051797">
    <property type="entry name" value="TrmB-like"/>
</dbReference>
<dbReference type="PANTHER" id="PTHR34293">
    <property type="entry name" value="HTH-TYPE TRANSCRIPTIONAL REGULATOR TRMBL2"/>
    <property type="match status" value="1"/>
</dbReference>
<name>A0A2M6W4M6_9BACT</name>
<sequence length="244" mass="27678">MDINILKSLGFSDKSASVYLALLSMGPSSVRKLAQKTGLNRGVVYDKLKWLSDKDLASFYKDKSKQLFVANDPANLRSLIKEESLKLAEAEKKMDGLVPELRSLYDKGGQRPIARYFSKKDIHKILEDVIETCEKNPEKMYRIYSTARIRQYLYEGFETFSDVRIAKGIAVRAIAIGSGGELRGMDERKWLPSEQDTDTYILIYPGKTAYVSLDAKGEPVGVVIENDGIYQTQKIIFDDLWKKL</sequence>
<dbReference type="InterPro" id="IPR036388">
    <property type="entry name" value="WH-like_DNA-bd_sf"/>
</dbReference>
<feature type="domain" description="Transcription regulator TrmB N-terminal" evidence="1">
    <location>
        <begin position="6"/>
        <end position="73"/>
    </location>
</feature>
<evidence type="ECO:0000259" key="1">
    <source>
        <dbReference type="Pfam" id="PF01978"/>
    </source>
</evidence>
<comment type="caution">
    <text evidence="2">The sequence shown here is derived from an EMBL/GenBank/DDBJ whole genome shotgun (WGS) entry which is preliminary data.</text>
</comment>